<dbReference type="Gene3D" id="1.20.58.1030">
    <property type="match status" value="1"/>
</dbReference>
<dbReference type="PANTHER" id="PTHR12914:SF2">
    <property type="entry name" value="DNA REPLICATION COMPLEX GINS PROTEIN PSF1"/>
    <property type="match status" value="1"/>
</dbReference>
<dbReference type="Pfam" id="PF24997">
    <property type="entry name" value="PSF1_C"/>
    <property type="match status" value="1"/>
</dbReference>
<dbReference type="OrthoDB" id="10252587at2759"/>
<feature type="domain" description="DNA replication complex GINS protein PSF1 C-terminal" evidence="1">
    <location>
        <begin position="138"/>
        <end position="182"/>
    </location>
</feature>
<dbReference type="GO" id="GO:0000811">
    <property type="term" value="C:GINS complex"/>
    <property type="evidence" value="ECO:0007669"/>
    <property type="project" value="InterPro"/>
</dbReference>
<dbReference type="AlphaFoldDB" id="A0A9C7PZN3"/>
<protein>
    <recommendedName>
        <fullName evidence="1">DNA replication complex GINS protein PSF1 C-terminal domain-containing protein</fullName>
    </recommendedName>
</protein>
<name>A0A9C7PZN3_9RHOD</name>
<dbReference type="CDD" id="cd21696">
    <property type="entry name" value="GINS_B_Psf1"/>
    <property type="match status" value="1"/>
</dbReference>
<dbReference type="InterPro" id="IPR036224">
    <property type="entry name" value="GINS_bundle-like_dom_sf"/>
</dbReference>
<dbReference type="Proteomes" id="UP001061958">
    <property type="component" value="Unassembled WGS sequence"/>
</dbReference>
<evidence type="ECO:0000259" key="1">
    <source>
        <dbReference type="Pfam" id="PF24997"/>
    </source>
</evidence>
<organism evidence="2 3">
    <name type="scientific">Galdieria partita</name>
    <dbReference type="NCBI Taxonomy" id="83374"/>
    <lineage>
        <taxon>Eukaryota</taxon>
        <taxon>Rhodophyta</taxon>
        <taxon>Bangiophyceae</taxon>
        <taxon>Galdieriales</taxon>
        <taxon>Galdieriaceae</taxon>
        <taxon>Galdieria</taxon>
    </lineage>
</organism>
<keyword evidence="3" id="KW-1185">Reference proteome</keyword>
<dbReference type="GO" id="GO:1902983">
    <property type="term" value="P:DNA strand elongation involved in mitotic DNA replication"/>
    <property type="evidence" value="ECO:0007669"/>
    <property type="project" value="TreeGrafter"/>
</dbReference>
<dbReference type="SUPFAM" id="SSF158573">
    <property type="entry name" value="GINS helical bundle-like"/>
    <property type="match status" value="1"/>
</dbReference>
<reference evidence="2" key="1">
    <citation type="journal article" date="2022" name="Proc. Natl. Acad. Sci. U.S.A.">
        <title>Life cycle and functional genomics of the unicellular red alga Galdieria for elucidating algal and plant evolution and industrial use.</title>
        <authorList>
            <person name="Hirooka S."/>
            <person name="Itabashi T."/>
            <person name="Ichinose T.M."/>
            <person name="Onuma R."/>
            <person name="Fujiwara T."/>
            <person name="Yamashita S."/>
            <person name="Jong L.W."/>
            <person name="Tomita R."/>
            <person name="Iwane A.H."/>
            <person name="Miyagishima S.Y."/>
        </authorList>
    </citation>
    <scope>NUCLEOTIDE SEQUENCE</scope>
    <source>
        <strain evidence="2">NBRC 102759</strain>
    </source>
</reference>
<evidence type="ECO:0000313" key="2">
    <source>
        <dbReference type="EMBL" id="GJQ12447.1"/>
    </source>
</evidence>
<gene>
    <name evidence="2" type="ORF">GpartN1_g4238.t1</name>
</gene>
<evidence type="ECO:0000313" key="3">
    <source>
        <dbReference type="Proteomes" id="UP001061958"/>
    </source>
</evidence>
<reference evidence="2" key="2">
    <citation type="submission" date="2022-01" db="EMBL/GenBank/DDBJ databases">
        <authorList>
            <person name="Hirooka S."/>
            <person name="Miyagishima S.Y."/>
        </authorList>
    </citation>
    <scope>NUCLEOTIDE SEQUENCE</scope>
    <source>
        <strain evidence="2">NBRC 102759</strain>
    </source>
</reference>
<dbReference type="EMBL" id="BQMJ01000033">
    <property type="protein sequence ID" value="GJQ12447.1"/>
    <property type="molecule type" value="Genomic_DNA"/>
</dbReference>
<dbReference type="CDD" id="cd11710">
    <property type="entry name" value="GINS_A_psf1"/>
    <property type="match status" value="1"/>
</dbReference>
<comment type="caution">
    <text evidence="2">The sequence shown here is derived from an EMBL/GenBank/DDBJ whole genome shotgun (WGS) entry which is preliminary data.</text>
</comment>
<accession>A0A9C7PZN3</accession>
<dbReference type="PANTHER" id="PTHR12914">
    <property type="entry name" value="PARTNER OF SLD5"/>
    <property type="match status" value="1"/>
</dbReference>
<dbReference type="InterPro" id="IPR056783">
    <property type="entry name" value="PSF1_C"/>
</dbReference>
<proteinExistence type="predicted"/>
<dbReference type="InterPro" id="IPR005339">
    <property type="entry name" value="GINS_Psf1"/>
</dbReference>
<sequence>MYGDHATALVHHLYKSSTLPPYNEDLVRQVVQEINELYIRLVQLLESVNNDLADPKIGGTAIFFHRVILRNKRCVLAYLLDRFYRLRDSGNLSSVDQLDEHTSASEKQLLAEYEQLVATYSDNVQIDVSSSLYPPQALFLQVKVAKDCGTIMTENGPVHLRKDTLHYMKRTDIELLIQQGYLLPIS</sequence>